<gene>
    <name evidence="2" type="ORF">GSI_11763</name>
</gene>
<dbReference type="OrthoDB" id="3364107at2759"/>
<evidence type="ECO:0000256" key="1">
    <source>
        <dbReference type="SAM" id="Phobius"/>
    </source>
</evidence>
<dbReference type="EMBL" id="AYKW01000045">
    <property type="protein sequence ID" value="PIL26009.1"/>
    <property type="molecule type" value="Genomic_DNA"/>
</dbReference>
<feature type="transmembrane region" description="Helical" evidence="1">
    <location>
        <begin position="63"/>
        <end position="83"/>
    </location>
</feature>
<keyword evidence="1" id="KW-1133">Transmembrane helix</keyword>
<feature type="transmembrane region" description="Helical" evidence="1">
    <location>
        <begin position="183"/>
        <end position="206"/>
    </location>
</feature>
<organism evidence="2 3">
    <name type="scientific">Ganoderma sinense ZZ0214-1</name>
    <dbReference type="NCBI Taxonomy" id="1077348"/>
    <lineage>
        <taxon>Eukaryota</taxon>
        <taxon>Fungi</taxon>
        <taxon>Dikarya</taxon>
        <taxon>Basidiomycota</taxon>
        <taxon>Agaricomycotina</taxon>
        <taxon>Agaricomycetes</taxon>
        <taxon>Polyporales</taxon>
        <taxon>Polyporaceae</taxon>
        <taxon>Ganoderma</taxon>
    </lineage>
</organism>
<accession>A0A2G8RWW2</accession>
<proteinExistence type="predicted"/>
<keyword evidence="3" id="KW-1185">Reference proteome</keyword>
<name>A0A2G8RWW2_9APHY</name>
<dbReference type="PROSITE" id="PS51257">
    <property type="entry name" value="PROKAR_LIPOPROTEIN"/>
    <property type="match status" value="1"/>
</dbReference>
<sequence length="227" mass="24363">MVREIRYIRVRRGLCWPPVGWSVSCSLALSVVSSSVPFLPVFQSFYPRTGLRNMQWLILGRETALTIGTITAIIAQAMGELTINLSVGGVFTENIFYGHLAVASGVSTILSLPLILLYDMAQERSYCATVLFEVIWMLALVILWVVTGVKTTSVTGGTFKDCSAFSAPTQATLFGLCGDAQTLVLFSFITAGILGAYALALTGVAVSSASSGKSIWTHYPIPGAKKH</sequence>
<dbReference type="Proteomes" id="UP000230002">
    <property type="component" value="Unassembled WGS sequence"/>
</dbReference>
<protein>
    <submittedName>
        <fullName evidence="2">Uncharacterized protein</fullName>
    </submittedName>
</protein>
<evidence type="ECO:0000313" key="3">
    <source>
        <dbReference type="Proteomes" id="UP000230002"/>
    </source>
</evidence>
<keyword evidence="1" id="KW-0472">Membrane</keyword>
<comment type="caution">
    <text evidence="2">The sequence shown here is derived from an EMBL/GenBank/DDBJ whole genome shotgun (WGS) entry which is preliminary data.</text>
</comment>
<evidence type="ECO:0000313" key="2">
    <source>
        <dbReference type="EMBL" id="PIL26009.1"/>
    </source>
</evidence>
<reference evidence="2 3" key="1">
    <citation type="journal article" date="2015" name="Sci. Rep.">
        <title>Chromosome-level genome map provides insights into diverse defense mechanisms in the medicinal fungus Ganoderma sinense.</title>
        <authorList>
            <person name="Zhu Y."/>
            <person name="Xu J."/>
            <person name="Sun C."/>
            <person name="Zhou S."/>
            <person name="Xu H."/>
            <person name="Nelson D.R."/>
            <person name="Qian J."/>
            <person name="Song J."/>
            <person name="Luo H."/>
            <person name="Xiang L."/>
            <person name="Li Y."/>
            <person name="Xu Z."/>
            <person name="Ji A."/>
            <person name="Wang L."/>
            <person name="Lu S."/>
            <person name="Hayward A."/>
            <person name="Sun W."/>
            <person name="Li X."/>
            <person name="Schwartz D.C."/>
            <person name="Wang Y."/>
            <person name="Chen S."/>
        </authorList>
    </citation>
    <scope>NUCLEOTIDE SEQUENCE [LARGE SCALE GENOMIC DNA]</scope>
    <source>
        <strain evidence="2 3">ZZ0214-1</strain>
    </source>
</reference>
<dbReference type="STRING" id="1077348.A0A2G8RWW2"/>
<keyword evidence="1" id="KW-0812">Transmembrane</keyword>
<feature type="transmembrane region" description="Helical" evidence="1">
    <location>
        <begin position="125"/>
        <end position="146"/>
    </location>
</feature>
<dbReference type="AlphaFoldDB" id="A0A2G8RWW2"/>
<feature type="transmembrane region" description="Helical" evidence="1">
    <location>
        <begin position="95"/>
        <end position="118"/>
    </location>
</feature>